<evidence type="ECO:0000313" key="1">
    <source>
        <dbReference type="EMBL" id="KTD82890.1"/>
    </source>
</evidence>
<protein>
    <recommendedName>
        <fullName evidence="3">Tryptophan synthase subunit beta like protein</fullName>
    </recommendedName>
</protein>
<dbReference type="PATRIC" id="fig|66969.6.peg.398"/>
<dbReference type="AlphaFoldDB" id="A0A0W1ANL1"/>
<dbReference type="RefSeq" id="WP_058479222.1">
    <property type="nucleotide sequence ID" value="NZ_CAAAIQ010000003.1"/>
</dbReference>
<keyword evidence="2" id="KW-1185">Reference proteome</keyword>
<dbReference type="EMBL" id="LNZB01000006">
    <property type="protein sequence ID" value="KTD82890.1"/>
    <property type="molecule type" value="Genomic_DNA"/>
</dbReference>
<comment type="caution">
    <text evidence="1">The sequence shown here is derived from an EMBL/GenBank/DDBJ whole genome shotgun (WGS) entry which is preliminary data.</text>
</comment>
<gene>
    <name evidence="1" type="ORF">Lwal_0368</name>
</gene>
<evidence type="ECO:0008006" key="3">
    <source>
        <dbReference type="Google" id="ProtNLM"/>
    </source>
</evidence>
<dbReference type="Proteomes" id="UP000054729">
    <property type="component" value="Unassembled WGS sequence"/>
</dbReference>
<organism evidence="1 2">
    <name type="scientific">Legionella waltersii</name>
    <dbReference type="NCBI Taxonomy" id="66969"/>
    <lineage>
        <taxon>Bacteria</taxon>
        <taxon>Pseudomonadati</taxon>
        <taxon>Pseudomonadota</taxon>
        <taxon>Gammaproteobacteria</taxon>
        <taxon>Legionellales</taxon>
        <taxon>Legionellaceae</taxon>
        <taxon>Legionella</taxon>
    </lineage>
</organism>
<dbReference type="STRING" id="66969.Lwal_0368"/>
<sequence length="112" mass="12749">MVYVKRNKEGLICAVFGEKTEGATEQIDVTSAEFLDFMMRYDHNAKDLQFLQSDLQLIRVIEDLIAVLIDKHVITITDFPQFAIDKLLSRQAIRKKYASSAGMEFGGDDQET</sequence>
<name>A0A0W1ANL1_9GAMM</name>
<dbReference type="OrthoDB" id="8527830at2"/>
<proteinExistence type="predicted"/>
<reference evidence="1 2" key="1">
    <citation type="submission" date="2015-11" db="EMBL/GenBank/DDBJ databases">
        <title>Genomic analysis of 38 Legionella species identifies large and diverse effector repertoires.</title>
        <authorList>
            <person name="Burstein D."/>
            <person name="Amaro F."/>
            <person name="Zusman T."/>
            <person name="Lifshitz Z."/>
            <person name="Cohen O."/>
            <person name="Gilbert J.A."/>
            <person name="Pupko T."/>
            <person name="Shuman H.A."/>
            <person name="Segal G."/>
        </authorList>
    </citation>
    <scope>NUCLEOTIDE SEQUENCE [LARGE SCALE GENOMIC DNA]</scope>
    <source>
        <strain evidence="1 2">ATCC 51914</strain>
    </source>
</reference>
<evidence type="ECO:0000313" key="2">
    <source>
        <dbReference type="Proteomes" id="UP000054729"/>
    </source>
</evidence>
<accession>A0A0W1ANL1</accession>